<dbReference type="AlphaFoldDB" id="A0A0A9HET6"/>
<feature type="signal peptide" evidence="1">
    <location>
        <begin position="1"/>
        <end position="20"/>
    </location>
</feature>
<protein>
    <submittedName>
        <fullName evidence="2">Uncharacterized protein</fullName>
    </submittedName>
</protein>
<dbReference type="EMBL" id="GBRH01163567">
    <property type="protein sequence ID" value="JAE34329.1"/>
    <property type="molecule type" value="Transcribed_RNA"/>
</dbReference>
<reference evidence="2" key="2">
    <citation type="journal article" date="2015" name="Data Brief">
        <title>Shoot transcriptome of the giant reed, Arundo donax.</title>
        <authorList>
            <person name="Barrero R.A."/>
            <person name="Guerrero F.D."/>
            <person name="Moolhuijzen P."/>
            <person name="Goolsby J.A."/>
            <person name="Tidwell J."/>
            <person name="Bellgard S.E."/>
            <person name="Bellgard M.I."/>
        </authorList>
    </citation>
    <scope>NUCLEOTIDE SEQUENCE</scope>
    <source>
        <tissue evidence="2">Shoot tissue taken approximately 20 cm above the soil surface</tissue>
    </source>
</reference>
<feature type="chain" id="PRO_5002046594" evidence="1">
    <location>
        <begin position="21"/>
        <end position="57"/>
    </location>
</feature>
<accession>A0A0A9HET6</accession>
<proteinExistence type="predicted"/>
<name>A0A0A9HET6_ARUDO</name>
<evidence type="ECO:0000256" key="1">
    <source>
        <dbReference type="SAM" id="SignalP"/>
    </source>
</evidence>
<sequence>MNLKTKVLAQVLLLSLDAMAASCLSAAMQFFHLTRLRLCPEIIAGMQIVTMFIIPSE</sequence>
<evidence type="ECO:0000313" key="2">
    <source>
        <dbReference type="EMBL" id="JAE34329.1"/>
    </source>
</evidence>
<keyword evidence="1" id="KW-0732">Signal</keyword>
<organism evidence="2">
    <name type="scientific">Arundo donax</name>
    <name type="common">Giant reed</name>
    <name type="synonym">Donax arundinaceus</name>
    <dbReference type="NCBI Taxonomy" id="35708"/>
    <lineage>
        <taxon>Eukaryota</taxon>
        <taxon>Viridiplantae</taxon>
        <taxon>Streptophyta</taxon>
        <taxon>Embryophyta</taxon>
        <taxon>Tracheophyta</taxon>
        <taxon>Spermatophyta</taxon>
        <taxon>Magnoliopsida</taxon>
        <taxon>Liliopsida</taxon>
        <taxon>Poales</taxon>
        <taxon>Poaceae</taxon>
        <taxon>PACMAD clade</taxon>
        <taxon>Arundinoideae</taxon>
        <taxon>Arundineae</taxon>
        <taxon>Arundo</taxon>
    </lineage>
</organism>
<reference evidence="2" key="1">
    <citation type="submission" date="2014-09" db="EMBL/GenBank/DDBJ databases">
        <authorList>
            <person name="Magalhaes I.L.F."/>
            <person name="Oliveira U."/>
            <person name="Santos F.R."/>
            <person name="Vidigal T.H.D.A."/>
            <person name="Brescovit A.D."/>
            <person name="Santos A.J."/>
        </authorList>
    </citation>
    <scope>NUCLEOTIDE SEQUENCE</scope>
    <source>
        <tissue evidence="2">Shoot tissue taken approximately 20 cm above the soil surface</tissue>
    </source>
</reference>